<evidence type="ECO:0000313" key="3">
    <source>
        <dbReference type="Proteomes" id="UP000176376"/>
    </source>
</evidence>
<organism evidence="2 3">
    <name type="scientific">Candidatus Roizmanbacteria bacterium RIFCSPLOWO2_02_FULL_38_10</name>
    <dbReference type="NCBI Taxonomy" id="1802074"/>
    <lineage>
        <taxon>Bacteria</taxon>
        <taxon>Candidatus Roizmaniibacteriota</taxon>
    </lineage>
</organism>
<protein>
    <recommendedName>
        <fullName evidence="4">HTH arsR-type domain-containing protein</fullName>
    </recommendedName>
</protein>
<keyword evidence="1" id="KW-0472">Membrane</keyword>
<accession>A0A1F7JNA7</accession>
<gene>
    <name evidence="2" type="ORF">A3J15_02485</name>
</gene>
<reference evidence="2 3" key="1">
    <citation type="journal article" date="2016" name="Nat. Commun.">
        <title>Thousands of microbial genomes shed light on interconnected biogeochemical processes in an aquifer system.</title>
        <authorList>
            <person name="Anantharaman K."/>
            <person name="Brown C.T."/>
            <person name="Hug L.A."/>
            <person name="Sharon I."/>
            <person name="Castelle C.J."/>
            <person name="Probst A.J."/>
            <person name="Thomas B.C."/>
            <person name="Singh A."/>
            <person name="Wilkins M.J."/>
            <person name="Karaoz U."/>
            <person name="Brodie E.L."/>
            <person name="Williams K.H."/>
            <person name="Hubbard S.S."/>
            <person name="Banfield J.F."/>
        </authorList>
    </citation>
    <scope>NUCLEOTIDE SEQUENCE [LARGE SCALE GENOMIC DNA]</scope>
</reference>
<proteinExistence type="predicted"/>
<evidence type="ECO:0000256" key="1">
    <source>
        <dbReference type="SAM" id="Phobius"/>
    </source>
</evidence>
<dbReference type="EMBL" id="MGAY01000012">
    <property type="protein sequence ID" value="OGK57112.1"/>
    <property type="molecule type" value="Genomic_DNA"/>
</dbReference>
<keyword evidence="1" id="KW-0812">Transmembrane</keyword>
<dbReference type="Proteomes" id="UP000176376">
    <property type="component" value="Unassembled WGS sequence"/>
</dbReference>
<evidence type="ECO:0008006" key="4">
    <source>
        <dbReference type="Google" id="ProtNLM"/>
    </source>
</evidence>
<feature type="transmembrane region" description="Helical" evidence="1">
    <location>
        <begin position="122"/>
        <end position="142"/>
    </location>
</feature>
<comment type="caution">
    <text evidence="2">The sequence shown here is derived from an EMBL/GenBank/DDBJ whole genome shotgun (WGS) entry which is preliminary data.</text>
</comment>
<dbReference type="STRING" id="1802074.A3J15_02485"/>
<dbReference type="AlphaFoldDB" id="A0A1F7JNA7"/>
<evidence type="ECO:0000313" key="2">
    <source>
        <dbReference type="EMBL" id="OGK57112.1"/>
    </source>
</evidence>
<sequence>MLEYLIPSKTRRKILSLFFSDIDASYHLRRVGREVNEEINAVKRELDILTNGKILKKEKRLNKVIYTINDKYIFFNEFLRIIFKENYFTQQLLKNLSRLGKIKFICISEKFLKKQKIAKGEVYLLIVGIVVIPEIITIISSAEQKMGFEINYTVMTEEELAFRKKNNDPFLWGFLKQPKFMIIGEESELMK</sequence>
<name>A0A1F7JNA7_9BACT</name>
<keyword evidence="1" id="KW-1133">Transmembrane helix</keyword>